<keyword evidence="1" id="KW-0067">ATP-binding</keyword>
<keyword evidence="5" id="KW-1185">Reference proteome</keyword>
<reference evidence="4 5" key="1">
    <citation type="submission" date="2021-04" db="EMBL/GenBank/DDBJ databases">
        <authorList>
            <person name="Bliznina A."/>
        </authorList>
    </citation>
    <scope>NUCLEOTIDE SEQUENCE [LARGE SCALE GENOMIC DNA]</scope>
</reference>
<organism evidence="4 5">
    <name type="scientific">Oikopleura dioica</name>
    <name type="common">Tunicate</name>
    <dbReference type="NCBI Taxonomy" id="34765"/>
    <lineage>
        <taxon>Eukaryota</taxon>
        <taxon>Metazoa</taxon>
        <taxon>Chordata</taxon>
        <taxon>Tunicata</taxon>
        <taxon>Appendicularia</taxon>
        <taxon>Copelata</taxon>
        <taxon>Oikopleuridae</taxon>
        <taxon>Oikopleura</taxon>
    </lineage>
</organism>
<dbReference type="InterPro" id="IPR002498">
    <property type="entry name" value="PInositol-4-P-4/5-kinase_core"/>
</dbReference>
<name>A0ABN7T2Q4_OIKDI</name>
<dbReference type="PROSITE" id="PS51455">
    <property type="entry name" value="PIPK"/>
    <property type="match status" value="1"/>
</dbReference>
<dbReference type="EMBL" id="OU015567">
    <property type="protein sequence ID" value="CAG5110731.1"/>
    <property type="molecule type" value="Genomic_DNA"/>
</dbReference>
<evidence type="ECO:0000259" key="3">
    <source>
        <dbReference type="PROSITE" id="PS51455"/>
    </source>
</evidence>
<evidence type="ECO:0000256" key="2">
    <source>
        <dbReference type="SAM" id="SignalP"/>
    </source>
</evidence>
<evidence type="ECO:0000313" key="5">
    <source>
        <dbReference type="Proteomes" id="UP001158576"/>
    </source>
</evidence>
<accession>A0ABN7T2Q4</accession>
<gene>
    <name evidence="4" type="ORF">OKIOD_LOCUS13869</name>
</gene>
<evidence type="ECO:0000256" key="1">
    <source>
        <dbReference type="PROSITE-ProRule" id="PRU00781"/>
    </source>
</evidence>
<keyword evidence="1" id="KW-0418">Kinase</keyword>
<feature type="domain" description="PIPK" evidence="3">
    <location>
        <begin position="1"/>
        <end position="62"/>
    </location>
</feature>
<protein>
    <submittedName>
        <fullName evidence="4">Oidioi.mRNA.OKI2018_I69.chr2.g5104.t1.cds</fullName>
    </submittedName>
</protein>
<keyword evidence="1" id="KW-0808">Transferase</keyword>
<evidence type="ECO:0000313" key="4">
    <source>
        <dbReference type="EMBL" id="CAG5110731.1"/>
    </source>
</evidence>
<feature type="chain" id="PRO_5046103281" evidence="2">
    <location>
        <begin position="18"/>
        <end position="70"/>
    </location>
</feature>
<sequence length="70" mass="8517">MNFSLFNLIFFLSLVNGFEKTLEKRDLLYWNRTYNGWRNQKISQKRPKNNKKRFLQAMMRASPVRRNSSS</sequence>
<proteinExistence type="predicted"/>
<keyword evidence="1" id="KW-0547">Nucleotide-binding</keyword>
<dbReference type="Proteomes" id="UP001158576">
    <property type="component" value="Chromosome 2"/>
</dbReference>
<feature type="signal peptide" evidence="2">
    <location>
        <begin position="1"/>
        <end position="17"/>
    </location>
</feature>
<keyword evidence="2" id="KW-0732">Signal</keyword>